<proteinExistence type="predicted"/>
<protein>
    <submittedName>
        <fullName evidence="1">Uncharacterized protein</fullName>
    </submittedName>
</protein>
<comment type="caution">
    <text evidence="1">The sequence shown here is derived from an EMBL/GenBank/DDBJ whole genome shotgun (WGS) entry which is preliminary data.</text>
</comment>
<name>A0AAW0AII5_9AGAR</name>
<organism evidence="1 2">
    <name type="scientific">Favolaschia claudopus</name>
    <dbReference type="NCBI Taxonomy" id="2862362"/>
    <lineage>
        <taxon>Eukaryota</taxon>
        <taxon>Fungi</taxon>
        <taxon>Dikarya</taxon>
        <taxon>Basidiomycota</taxon>
        <taxon>Agaricomycotina</taxon>
        <taxon>Agaricomycetes</taxon>
        <taxon>Agaricomycetidae</taxon>
        <taxon>Agaricales</taxon>
        <taxon>Marasmiineae</taxon>
        <taxon>Mycenaceae</taxon>
        <taxon>Favolaschia</taxon>
    </lineage>
</organism>
<evidence type="ECO:0000313" key="2">
    <source>
        <dbReference type="Proteomes" id="UP001362999"/>
    </source>
</evidence>
<reference evidence="1 2" key="1">
    <citation type="journal article" date="2024" name="J Genomics">
        <title>Draft genome sequencing and assembly of Favolaschia claudopus CIRM-BRFM 2984 isolated from oak limbs.</title>
        <authorList>
            <person name="Navarro D."/>
            <person name="Drula E."/>
            <person name="Chaduli D."/>
            <person name="Cazenave R."/>
            <person name="Ahrendt S."/>
            <person name="Wang J."/>
            <person name="Lipzen A."/>
            <person name="Daum C."/>
            <person name="Barry K."/>
            <person name="Grigoriev I.V."/>
            <person name="Favel A."/>
            <person name="Rosso M.N."/>
            <person name="Martin F."/>
        </authorList>
    </citation>
    <scope>NUCLEOTIDE SEQUENCE [LARGE SCALE GENOMIC DNA]</scope>
    <source>
        <strain evidence="1 2">CIRM-BRFM 2984</strain>
    </source>
</reference>
<dbReference type="Proteomes" id="UP001362999">
    <property type="component" value="Unassembled WGS sequence"/>
</dbReference>
<dbReference type="EMBL" id="JAWWNJ010000066">
    <property type="protein sequence ID" value="KAK7012303.1"/>
    <property type="molecule type" value="Genomic_DNA"/>
</dbReference>
<accession>A0AAW0AII5</accession>
<sequence>MSIPKPKAAKSFHIAPKTQLTSHYTPKTKLTSHCLWRNGDVILVLLQFLSLLDILRFSHIDHNSMCFAKAHLKNRVCRYTAPFFTHVINFLPPLYNSGRNMLFERFFQTLEDTKSWVVGSVALAIASTLSDPPCPNNLNIITYHEHLEMWNTFLIYESGFILKVAGWSDGPYASSAGRYFTFKHHNIPGLSVTLTLSFRPNLGPLFFSAPNTDQMIAIGPYRYIMPGEMEICSCYWARVGFYFVLEWFAQIPDAQTLPTIQGDTVEPQIGKSLCNLTDMILPRTVPPTVTKTLIAYTATFGFRVEIIKEYKTNGATGSFEYFRQTDG</sequence>
<evidence type="ECO:0000313" key="1">
    <source>
        <dbReference type="EMBL" id="KAK7012303.1"/>
    </source>
</evidence>
<keyword evidence="2" id="KW-1185">Reference proteome</keyword>
<dbReference type="AlphaFoldDB" id="A0AAW0AII5"/>
<gene>
    <name evidence="1" type="ORF">R3P38DRAFT_2790970</name>
</gene>